<evidence type="ECO:0000256" key="6">
    <source>
        <dbReference type="ARBA" id="ARBA00022741"/>
    </source>
</evidence>
<evidence type="ECO:0000313" key="13">
    <source>
        <dbReference type="EMBL" id="KAH8037324.1"/>
    </source>
</evidence>
<reference evidence="13" key="1">
    <citation type="journal article" date="2020" name="Cell">
        <title>Large-Scale Comparative Analyses of Tick Genomes Elucidate Their Genetic Diversity and Vector Capacities.</title>
        <authorList>
            <consortium name="Tick Genome and Microbiome Consortium (TIGMIC)"/>
            <person name="Jia N."/>
            <person name="Wang J."/>
            <person name="Shi W."/>
            <person name="Du L."/>
            <person name="Sun Y."/>
            <person name="Zhan W."/>
            <person name="Jiang J.F."/>
            <person name="Wang Q."/>
            <person name="Zhang B."/>
            <person name="Ji P."/>
            <person name="Bell-Sakyi L."/>
            <person name="Cui X.M."/>
            <person name="Yuan T.T."/>
            <person name="Jiang B.G."/>
            <person name="Yang W.F."/>
            <person name="Lam T.T."/>
            <person name="Chang Q.C."/>
            <person name="Ding S.J."/>
            <person name="Wang X.J."/>
            <person name="Zhu J.G."/>
            <person name="Ruan X.D."/>
            <person name="Zhao L."/>
            <person name="Wei J.T."/>
            <person name="Ye R.Z."/>
            <person name="Que T.C."/>
            <person name="Du C.H."/>
            <person name="Zhou Y.H."/>
            <person name="Cheng J.X."/>
            <person name="Dai P.F."/>
            <person name="Guo W.B."/>
            <person name="Han X.H."/>
            <person name="Huang E.J."/>
            <person name="Li L.F."/>
            <person name="Wei W."/>
            <person name="Gao Y.C."/>
            <person name="Liu J.Z."/>
            <person name="Shao H.Z."/>
            <person name="Wang X."/>
            <person name="Wang C.C."/>
            <person name="Yang T.C."/>
            <person name="Huo Q.B."/>
            <person name="Li W."/>
            <person name="Chen H.Y."/>
            <person name="Chen S.E."/>
            <person name="Zhou L.G."/>
            <person name="Ni X.B."/>
            <person name="Tian J.H."/>
            <person name="Sheng Y."/>
            <person name="Liu T."/>
            <person name="Pan Y.S."/>
            <person name="Xia L.Y."/>
            <person name="Li J."/>
            <person name="Zhao F."/>
            <person name="Cao W.C."/>
        </authorList>
    </citation>
    <scope>NUCLEOTIDE SEQUENCE</scope>
    <source>
        <strain evidence="13">Rmic-2018</strain>
    </source>
</reference>
<evidence type="ECO:0000256" key="11">
    <source>
        <dbReference type="RuleBase" id="RU366047"/>
    </source>
</evidence>
<dbReference type="PANTHER" id="PTHR12688:SF0">
    <property type="entry name" value="DYNEIN LIGHT INTERMEDIATE CHAIN"/>
    <property type="match status" value="1"/>
</dbReference>
<dbReference type="AlphaFoldDB" id="A0A9J6ESZ1"/>
<evidence type="ECO:0000256" key="7">
    <source>
        <dbReference type="ARBA" id="ARBA00022840"/>
    </source>
</evidence>
<dbReference type="InterPro" id="IPR022780">
    <property type="entry name" value="Dynein_light_int_chain"/>
</dbReference>
<evidence type="ECO:0000313" key="14">
    <source>
        <dbReference type="Proteomes" id="UP000821866"/>
    </source>
</evidence>
<comment type="similarity">
    <text evidence="2 11">Belongs to the dynein light intermediate chain family.</text>
</comment>
<evidence type="ECO:0000256" key="4">
    <source>
        <dbReference type="ARBA" id="ARBA00022490"/>
    </source>
</evidence>
<dbReference type="VEuPathDB" id="VectorBase:LOC119180348"/>
<dbReference type="InterPro" id="IPR008467">
    <property type="entry name" value="Dynein1_light_intermed_chain"/>
</dbReference>
<evidence type="ECO:0000256" key="12">
    <source>
        <dbReference type="SAM" id="MobiDB-lite"/>
    </source>
</evidence>
<keyword evidence="4 11" id="KW-0963">Cytoplasm</keyword>
<dbReference type="EMBL" id="JABSTU010000002">
    <property type="protein sequence ID" value="KAH8037324.1"/>
    <property type="molecule type" value="Genomic_DNA"/>
</dbReference>
<proteinExistence type="inferred from homology"/>
<comment type="function">
    <text evidence="11">Acts as one of several non-catalytic accessory components of the cytoplasmic dynein 1 complex that are thought to be involved in linking dynein to cargos and to adapter proteins that regulate dynein function. Cytoplasmic dynein 1 acts as a motor for the intracellular retrograde motility of vesicles and organelles along microtubules. May play a role in binding dynein to membranous organelles or chromosomes.</text>
</comment>
<feature type="compositionally biased region" description="Low complexity" evidence="12">
    <location>
        <begin position="440"/>
        <end position="464"/>
    </location>
</feature>
<dbReference type="GO" id="GO:0000226">
    <property type="term" value="P:microtubule cytoskeleton organization"/>
    <property type="evidence" value="ECO:0007669"/>
    <property type="project" value="TreeGrafter"/>
</dbReference>
<keyword evidence="10 11" id="KW-0206">Cytoskeleton</keyword>
<sequence>MVTTADSNATPQNQADAGGAKEDDESQNIWSSILKQVQESLPNKLPSHKLLLVMGDNERDSGCGCWTAIRGIRNLLKFVLTEETLEDTTVLLTASMTTPWSLLDSLQSWATVLEEHLSRLRLPTSTVEKNRLRVMRRFQDYIEPGDEIEGVSSPLRRTSATIGGEDGDASSSAAHALPLLGEETLVNNLGLDVVVVVTKTDYMSTLEKNYDFKDEHFDFIQQAVRKFCLRYGAALFYTSVKEDKNCDLLYKYLVHRIYGFPFKTPALNITSASPDDPYSEVITRPMTTRKPLQREPEVLAEGDQAFLARQLAQLNQQAQPSPGRATSSDAAAGAAGGARTPVGVQKSAERRLPGSHGALPTPGKKDTEFAKLSQADGAKVGNEGVLQNFFNSLLNRKTGPGSTPIRTAADKSLMHNDAAAQLERMTRSIAKNKGLPPASPAAASSAAPTTPTEETPPATNSFSS</sequence>
<reference evidence="13" key="2">
    <citation type="submission" date="2021-09" db="EMBL/GenBank/DDBJ databases">
        <authorList>
            <person name="Jia N."/>
            <person name="Wang J."/>
            <person name="Shi W."/>
            <person name="Du L."/>
            <person name="Sun Y."/>
            <person name="Zhan W."/>
            <person name="Jiang J."/>
            <person name="Wang Q."/>
            <person name="Zhang B."/>
            <person name="Ji P."/>
            <person name="Sakyi L.B."/>
            <person name="Cui X."/>
            <person name="Yuan T."/>
            <person name="Jiang B."/>
            <person name="Yang W."/>
            <person name="Lam T.T.-Y."/>
            <person name="Chang Q."/>
            <person name="Ding S."/>
            <person name="Wang X."/>
            <person name="Zhu J."/>
            <person name="Ruan X."/>
            <person name="Zhao L."/>
            <person name="Wei J."/>
            <person name="Que T."/>
            <person name="Du C."/>
            <person name="Cheng J."/>
            <person name="Dai P."/>
            <person name="Han X."/>
            <person name="Huang E."/>
            <person name="Gao Y."/>
            <person name="Liu J."/>
            <person name="Shao H."/>
            <person name="Ye R."/>
            <person name="Li L."/>
            <person name="Wei W."/>
            <person name="Wang X."/>
            <person name="Wang C."/>
            <person name="Huo Q."/>
            <person name="Li W."/>
            <person name="Guo W."/>
            <person name="Chen H."/>
            <person name="Chen S."/>
            <person name="Zhou L."/>
            <person name="Zhou L."/>
            <person name="Ni X."/>
            <person name="Tian J."/>
            <person name="Zhou Y."/>
            <person name="Sheng Y."/>
            <person name="Liu T."/>
            <person name="Pan Y."/>
            <person name="Xia L."/>
            <person name="Li J."/>
            <person name="Zhao F."/>
            <person name="Cao W."/>
        </authorList>
    </citation>
    <scope>NUCLEOTIDE SEQUENCE</scope>
    <source>
        <strain evidence="13">Rmic-2018</strain>
        <tissue evidence="13">Larvae</tissue>
    </source>
</reference>
<feature type="region of interest" description="Disordered" evidence="12">
    <location>
        <begin position="314"/>
        <end position="366"/>
    </location>
</feature>
<keyword evidence="14" id="KW-1185">Reference proteome</keyword>
<keyword evidence="5 11" id="KW-0493">Microtubule</keyword>
<comment type="subcellular location">
    <subcellularLocation>
        <location evidence="1 11">Cytoplasm</location>
        <location evidence="1 11">Cytoskeleton</location>
    </subcellularLocation>
</comment>
<keyword evidence="8 11" id="KW-0243">Dynein</keyword>
<evidence type="ECO:0000256" key="3">
    <source>
        <dbReference type="ARBA" id="ARBA00022448"/>
    </source>
</evidence>
<keyword evidence="6 11" id="KW-0547">Nucleotide-binding</keyword>
<evidence type="ECO:0000256" key="1">
    <source>
        <dbReference type="ARBA" id="ARBA00004245"/>
    </source>
</evidence>
<evidence type="ECO:0000256" key="2">
    <source>
        <dbReference type="ARBA" id="ARBA00006831"/>
    </source>
</evidence>
<dbReference type="GO" id="GO:0005813">
    <property type="term" value="C:centrosome"/>
    <property type="evidence" value="ECO:0007669"/>
    <property type="project" value="TreeGrafter"/>
</dbReference>
<dbReference type="SUPFAM" id="SSF52540">
    <property type="entry name" value="P-loop containing nucleoside triphosphate hydrolases"/>
    <property type="match status" value="1"/>
</dbReference>
<feature type="region of interest" description="Disordered" evidence="12">
    <location>
        <begin position="1"/>
        <end position="24"/>
    </location>
</feature>
<evidence type="ECO:0000256" key="8">
    <source>
        <dbReference type="ARBA" id="ARBA00023017"/>
    </source>
</evidence>
<keyword evidence="9 11" id="KW-0505">Motor protein</keyword>
<dbReference type="InterPro" id="IPR027417">
    <property type="entry name" value="P-loop_NTPase"/>
</dbReference>
<dbReference type="GO" id="GO:0045504">
    <property type="term" value="F:dynein heavy chain binding"/>
    <property type="evidence" value="ECO:0007669"/>
    <property type="project" value="TreeGrafter"/>
</dbReference>
<keyword evidence="3 11" id="KW-0813">Transport</keyword>
<organism evidence="13 14">
    <name type="scientific">Rhipicephalus microplus</name>
    <name type="common">Cattle tick</name>
    <name type="synonym">Boophilus microplus</name>
    <dbReference type="NCBI Taxonomy" id="6941"/>
    <lineage>
        <taxon>Eukaryota</taxon>
        <taxon>Metazoa</taxon>
        <taxon>Ecdysozoa</taxon>
        <taxon>Arthropoda</taxon>
        <taxon>Chelicerata</taxon>
        <taxon>Arachnida</taxon>
        <taxon>Acari</taxon>
        <taxon>Parasitiformes</taxon>
        <taxon>Ixodida</taxon>
        <taxon>Ixodoidea</taxon>
        <taxon>Ixodidae</taxon>
        <taxon>Rhipicephalinae</taxon>
        <taxon>Rhipicephalus</taxon>
        <taxon>Boophilus</taxon>
    </lineage>
</organism>
<dbReference type="Proteomes" id="UP000821866">
    <property type="component" value="Chromosome 10"/>
</dbReference>
<dbReference type="GO" id="GO:0005874">
    <property type="term" value="C:microtubule"/>
    <property type="evidence" value="ECO:0007669"/>
    <property type="project" value="UniProtKB-KW"/>
</dbReference>
<accession>A0A9J6ESZ1</accession>
<protein>
    <recommendedName>
        <fullName evidence="11">Dynein light intermediate chain</fullName>
    </recommendedName>
</protein>
<evidence type="ECO:0000256" key="5">
    <source>
        <dbReference type="ARBA" id="ARBA00022701"/>
    </source>
</evidence>
<dbReference type="GO" id="GO:0005524">
    <property type="term" value="F:ATP binding"/>
    <property type="evidence" value="ECO:0007669"/>
    <property type="project" value="UniProtKB-KW"/>
</dbReference>
<evidence type="ECO:0000256" key="9">
    <source>
        <dbReference type="ARBA" id="ARBA00023175"/>
    </source>
</evidence>
<feature type="compositionally biased region" description="Polar residues" evidence="12">
    <location>
        <begin position="1"/>
        <end position="15"/>
    </location>
</feature>
<dbReference type="GO" id="GO:0007018">
    <property type="term" value="P:microtubule-based movement"/>
    <property type="evidence" value="ECO:0007669"/>
    <property type="project" value="InterPro"/>
</dbReference>
<comment type="caution">
    <text evidence="13">The sequence shown here is derived from an EMBL/GenBank/DDBJ whole genome shotgun (WGS) entry which is preliminary data.</text>
</comment>
<feature type="region of interest" description="Disordered" evidence="12">
    <location>
        <begin position="429"/>
        <end position="464"/>
    </location>
</feature>
<comment type="subunit">
    <text evidence="11">Homodimer. The cytoplasmic dynein 1 complex consists of two catalytic heavy chains (HCs) and a number of non-catalytic subunits presented by intermediate chains (ICs).</text>
</comment>
<gene>
    <name evidence="13" type="ORF">HPB51_009879</name>
</gene>
<keyword evidence="7 11" id="KW-0067">ATP-binding</keyword>
<name>A0A9J6ESZ1_RHIMP</name>
<dbReference type="PANTHER" id="PTHR12688">
    <property type="entry name" value="DYNEIN LIGHT INTERMEDIATE CHAIN"/>
    <property type="match status" value="1"/>
</dbReference>
<dbReference type="GO" id="GO:0005868">
    <property type="term" value="C:cytoplasmic dynein complex"/>
    <property type="evidence" value="ECO:0007669"/>
    <property type="project" value="UniProtKB-UniRule"/>
</dbReference>
<dbReference type="Pfam" id="PF05783">
    <property type="entry name" value="DLIC"/>
    <property type="match status" value="2"/>
</dbReference>
<evidence type="ECO:0000256" key="10">
    <source>
        <dbReference type="ARBA" id="ARBA00023212"/>
    </source>
</evidence>